<dbReference type="STRING" id="139825.A0A401H1A0"/>
<dbReference type="GeneID" id="38785089"/>
<gene>
    <name evidence="4" type="ORF">SCP_1204020</name>
</gene>
<dbReference type="InterPro" id="IPR045340">
    <property type="entry name" value="DUF6533"/>
</dbReference>
<evidence type="ECO:0000259" key="3">
    <source>
        <dbReference type="Pfam" id="PF20151"/>
    </source>
</evidence>
<keyword evidence="5" id="KW-1185">Reference proteome</keyword>
<sequence>MSLTSVDKAAFARLAQSQQAGFSSVAALCFLAWDICITTDAEVTYMWLTPWSWTKLLYFVTRYYSLIALCIVNRHHMTCLEWLVFEGFSALALEIVVDLILILRLYAMYTGNKKVLNSMIAVFVLCIIIMATSLGISIPKIMISPQCVEAVLPSYMIVYTIASIACEGFLFTLAMLKFRDTKRGGWGNRSLLTVLMRDSAGAFGILFVAMIANMVLFTLGPRTLAAMGFPWLLALLGTIGPRLFLNVRAANREHLTPSALSQVDMSRDLYFAVNPDDLDLVGEAEGDDEFDDYHRNSMTPLTSQARSEV</sequence>
<feature type="domain" description="DUF6533" evidence="3">
    <location>
        <begin position="23"/>
        <end position="67"/>
    </location>
</feature>
<feature type="transmembrane region" description="Helical" evidence="2">
    <location>
        <begin position="82"/>
        <end position="103"/>
    </location>
</feature>
<feature type="transmembrane region" description="Helical" evidence="2">
    <location>
        <begin position="199"/>
        <end position="219"/>
    </location>
</feature>
<feature type="transmembrane region" description="Helical" evidence="2">
    <location>
        <begin position="115"/>
        <end position="136"/>
    </location>
</feature>
<reference evidence="4 5" key="1">
    <citation type="journal article" date="2018" name="Sci. Rep.">
        <title>Genome sequence of the cauliflower mushroom Sparassis crispa (Hanabiratake) and its association with beneficial usage.</title>
        <authorList>
            <person name="Kiyama R."/>
            <person name="Furutani Y."/>
            <person name="Kawaguchi K."/>
            <person name="Nakanishi T."/>
        </authorList>
    </citation>
    <scope>NUCLEOTIDE SEQUENCE [LARGE SCALE GENOMIC DNA]</scope>
</reference>
<feature type="region of interest" description="Disordered" evidence="1">
    <location>
        <begin position="289"/>
        <end position="309"/>
    </location>
</feature>
<evidence type="ECO:0000313" key="4">
    <source>
        <dbReference type="EMBL" id="GBE88172.1"/>
    </source>
</evidence>
<feature type="compositionally biased region" description="Polar residues" evidence="1">
    <location>
        <begin position="296"/>
        <end position="309"/>
    </location>
</feature>
<dbReference type="EMBL" id="BFAD01000012">
    <property type="protein sequence ID" value="GBE88172.1"/>
    <property type="molecule type" value="Genomic_DNA"/>
</dbReference>
<evidence type="ECO:0000313" key="5">
    <source>
        <dbReference type="Proteomes" id="UP000287166"/>
    </source>
</evidence>
<comment type="caution">
    <text evidence="4">The sequence shown here is derived from an EMBL/GenBank/DDBJ whole genome shotgun (WGS) entry which is preliminary data.</text>
</comment>
<keyword evidence="2" id="KW-0472">Membrane</keyword>
<keyword evidence="2" id="KW-1133">Transmembrane helix</keyword>
<name>A0A401H1A0_9APHY</name>
<dbReference type="RefSeq" id="XP_027619085.1">
    <property type="nucleotide sequence ID" value="XM_027763284.1"/>
</dbReference>
<protein>
    <recommendedName>
        <fullName evidence="3">DUF6533 domain-containing protein</fullName>
    </recommendedName>
</protein>
<accession>A0A401H1A0</accession>
<evidence type="ECO:0000256" key="2">
    <source>
        <dbReference type="SAM" id="Phobius"/>
    </source>
</evidence>
<dbReference type="Proteomes" id="UP000287166">
    <property type="component" value="Unassembled WGS sequence"/>
</dbReference>
<feature type="transmembrane region" description="Helical" evidence="2">
    <location>
        <begin position="225"/>
        <end position="245"/>
    </location>
</feature>
<proteinExistence type="predicted"/>
<dbReference type="InParanoid" id="A0A401H1A0"/>
<feature type="transmembrane region" description="Helical" evidence="2">
    <location>
        <begin position="156"/>
        <end position="178"/>
    </location>
</feature>
<dbReference type="OrthoDB" id="2637653at2759"/>
<dbReference type="AlphaFoldDB" id="A0A401H1A0"/>
<evidence type="ECO:0000256" key="1">
    <source>
        <dbReference type="SAM" id="MobiDB-lite"/>
    </source>
</evidence>
<organism evidence="4 5">
    <name type="scientific">Sparassis crispa</name>
    <dbReference type="NCBI Taxonomy" id="139825"/>
    <lineage>
        <taxon>Eukaryota</taxon>
        <taxon>Fungi</taxon>
        <taxon>Dikarya</taxon>
        <taxon>Basidiomycota</taxon>
        <taxon>Agaricomycotina</taxon>
        <taxon>Agaricomycetes</taxon>
        <taxon>Polyporales</taxon>
        <taxon>Sparassidaceae</taxon>
        <taxon>Sparassis</taxon>
    </lineage>
</organism>
<dbReference type="Pfam" id="PF20151">
    <property type="entry name" value="DUF6533"/>
    <property type="match status" value="1"/>
</dbReference>
<keyword evidence="2" id="KW-0812">Transmembrane</keyword>